<gene>
    <name evidence="4" type="ORF">CWI36_0720p0030</name>
    <name evidence="5" type="ORF">CWI39_0142p0030</name>
</gene>
<sequence>MEDEIKVLFKRININKTGKISRNEFKAFLETLNPKVPNNEIEKLTQKIKPEGMNYELFETIMTNFLKECESVNVVEEVFNIFDKDGNGIISRNELKETFIYLGIKKTDKEIDKMVEIADINKDGGISLEEFKEVLNK</sequence>
<dbReference type="SUPFAM" id="SSF47473">
    <property type="entry name" value="EF-hand"/>
    <property type="match status" value="1"/>
</dbReference>
<dbReference type="GO" id="GO:0005509">
    <property type="term" value="F:calcium ion binding"/>
    <property type="evidence" value="ECO:0007669"/>
    <property type="project" value="InterPro"/>
</dbReference>
<dbReference type="AlphaFoldDB" id="A0A4Q9LBL8"/>
<dbReference type="Gene3D" id="1.10.238.10">
    <property type="entry name" value="EF-hand"/>
    <property type="match status" value="1"/>
</dbReference>
<dbReference type="PROSITE" id="PS00018">
    <property type="entry name" value="EF_HAND_1"/>
    <property type="match status" value="1"/>
</dbReference>
<dbReference type="STRING" id="148818.A0A4Q9LBL8"/>
<dbReference type="PROSITE" id="PS50222">
    <property type="entry name" value="EF_HAND_2"/>
    <property type="match status" value="3"/>
</dbReference>
<comment type="caution">
    <text evidence="4">The sequence shown here is derived from an EMBL/GenBank/DDBJ whole genome shotgun (WGS) entry which is preliminary data.</text>
</comment>
<evidence type="ECO:0000313" key="7">
    <source>
        <dbReference type="Proteomes" id="UP000293045"/>
    </source>
</evidence>
<organism evidence="4 6">
    <name type="scientific">Hamiltosporidium magnivora</name>
    <dbReference type="NCBI Taxonomy" id="148818"/>
    <lineage>
        <taxon>Eukaryota</taxon>
        <taxon>Fungi</taxon>
        <taxon>Fungi incertae sedis</taxon>
        <taxon>Microsporidia</taxon>
        <taxon>Dubosqiidae</taxon>
        <taxon>Hamiltosporidium</taxon>
    </lineage>
</organism>
<proteinExistence type="predicted"/>
<protein>
    <submittedName>
        <fullName evidence="4">Putative EF-hand domain-containing calmodulin</fullName>
    </submittedName>
</protein>
<evidence type="ECO:0000313" key="5">
    <source>
        <dbReference type="EMBL" id="TBU08781.1"/>
    </source>
</evidence>
<dbReference type="Proteomes" id="UP000291404">
    <property type="component" value="Unassembled WGS sequence"/>
</dbReference>
<dbReference type="SMART" id="SM00054">
    <property type="entry name" value="EFh"/>
    <property type="match status" value="3"/>
</dbReference>
<dbReference type="VEuPathDB" id="MicrosporidiaDB:CWI39_0142p0030"/>
<dbReference type="EMBL" id="PIXR01000142">
    <property type="protein sequence ID" value="TBU08781.1"/>
    <property type="molecule type" value="Genomic_DNA"/>
</dbReference>
<dbReference type="CDD" id="cd00051">
    <property type="entry name" value="EFh"/>
    <property type="match status" value="1"/>
</dbReference>
<accession>A0A4Q9LBL8</accession>
<dbReference type="Pfam" id="PF13405">
    <property type="entry name" value="EF-hand_6"/>
    <property type="match status" value="1"/>
</dbReference>
<dbReference type="Pfam" id="PF13499">
    <property type="entry name" value="EF-hand_7"/>
    <property type="match status" value="1"/>
</dbReference>
<dbReference type="PANTHER" id="PTHR23048:SF0">
    <property type="entry name" value="CALMODULIN LIKE 3"/>
    <property type="match status" value="1"/>
</dbReference>
<keyword evidence="2" id="KW-0106">Calcium</keyword>
<evidence type="ECO:0000256" key="1">
    <source>
        <dbReference type="ARBA" id="ARBA00022737"/>
    </source>
</evidence>
<dbReference type="InterPro" id="IPR050230">
    <property type="entry name" value="CALM/Myosin/TropC-like"/>
</dbReference>
<feature type="domain" description="EF-hand" evidence="3">
    <location>
        <begin position="106"/>
        <end position="137"/>
    </location>
</feature>
<dbReference type="InterPro" id="IPR018247">
    <property type="entry name" value="EF_Hand_1_Ca_BS"/>
</dbReference>
<name>A0A4Q9LBL8_9MICR</name>
<dbReference type="EMBL" id="PITI01000720">
    <property type="protein sequence ID" value="TBU04735.1"/>
    <property type="molecule type" value="Genomic_DNA"/>
</dbReference>
<keyword evidence="6" id="KW-1185">Reference proteome</keyword>
<evidence type="ECO:0000313" key="6">
    <source>
        <dbReference type="Proteomes" id="UP000291404"/>
    </source>
</evidence>
<dbReference type="Proteomes" id="UP000293045">
    <property type="component" value="Unassembled WGS sequence"/>
</dbReference>
<evidence type="ECO:0000259" key="3">
    <source>
        <dbReference type="PROSITE" id="PS50222"/>
    </source>
</evidence>
<feature type="domain" description="EF-hand" evidence="3">
    <location>
        <begin position="1"/>
        <end position="35"/>
    </location>
</feature>
<dbReference type="PANTHER" id="PTHR23048">
    <property type="entry name" value="MYOSIN LIGHT CHAIN 1, 3"/>
    <property type="match status" value="1"/>
</dbReference>
<dbReference type="InterPro" id="IPR011992">
    <property type="entry name" value="EF-hand-dom_pair"/>
</dbReference>
<dbReference type="FunFam" id="1.10.238.10:FF:000003">
    <property type="entry name" value="Calmodulin A"/>
    <property type="match status" value="1"/>
</dbReference>
<feature type="domain" description="EF-hand" evidence="3">
    <location>
        <begin position="70"/>
        <end position="105"/>
    </location>
</feature>
<evidence type="ECO:0000256" key="2">
    <source>
        <dbReference type="ARBA" id="ARBA00022837"/>
    </source>
</evidence>
<dbReference type="GO" id="GO:0016460">
    <property type="term" value="C:myosin II complex"/>
    <property type="evidence" value="ECO:0007669"/>
    <property type="project" value="TreeGrafter"/>
</dbReference>
<reference evidence="6 7" key="1">
    <citation type="submission" date="2017-12" db="EMBL/GenBank/DDBJ databases">
        <authorList>
            <person name="Pombert J.-F."/>
            <person name="Haag K.L."/>
            <person name="Ebert D."/>
        </authorList>
    </citation>
    <scope>NUCLEOTIDE SEQUENCE [LARGE SCALE GENOMIC DNA]</scope>
    <source>
        <strain evidence="4">BE-OM-2</strain>
        <strain evidence="5">IL-BN-2</strain>
    </source>
</reference>
<dbReference type="InterPro" id="IPR002048">
    <property type="entry name" value="EF_hand_dom"/>
</dbReference>
<dbReference type="VEuPathDB" id="MicrosporidiaDB:CWI36_0720p0030"/>
<evidence type="ECO:0000313" key="4">
    <source>
        <dbReference type="EMBL" id="TBU04735.1"/>
    </source>
</evidence>
<keyword evidence="1" id="KW-0677">Repeat</keyword>